<dbReference type="InterPro" id="IPR008479">
    <property type="entry name" value="DUF760"/>
</dbReference>
<keyword evidence="3" id="KW-1185">Reference proteome</keyword>
<dbReference type="AlphaFoldDB" id="A0AAE0F586"/>
<sequence>MASAEDEGLQKYDKMQPKSGVGEFLGHLLENEPYLFEEAVDAQITLLVEQVEAAQEQPEVSDESALVLYQRMEEVKMAERRRAVSDIMYYSILNKFGVLGVNLVEPSQLHGIVNLGPTNLTALTKGVHSGEALEMVRTHLMAILGPAMPQDSGSMYSTAAKMSKLQGAQMYAASLMFGYFLRRVDKRFQLERSTGTLRSTEETVRMLEDLFNSAEDAEMTTSDPDEAPVTSDETKAPSLKEYIESFDQEKLVETASLLSIESVALVQEYESVLFGNLQKLQQEMMDVVGEDATSAEDLMKRVMQAVEDEAVETLTISYADQRRLVLEAVAFGSFLRDSESYIEMISQRDEAHQHGWVVLPLERV</sequence>
<proteinExistence type="predicted"/>
<dbReference type="EMBL" id="LGRX02025338">
    <property type="protein sequence ID" value="KAK3252576.1"/>
    <property type="molecule type" value="Genomic_DNA"/>
</dbReference>
<feature type="compositionally biased region" description="Acidic residues" evidence="1">
    <location>
        <begin position="215"/>
        <end position="226"/>
    </location>
</feature>
<protein>
    <submittedName>
        <fullName evidence="2">Uncharacterized protein</fullName>
    </submittedName>
</protein>
<reference evidence="2 3" key="1">
    <citation type="journal article" date="2015" name="Genome Biol. Evol.">
        <title>Comparative Genomics of a Bacterivorous Green Alga Reveals Evolutionary Causalities and Consequences of Phago-Mixotrophic Mode of Nutrition.</title>
        <authorList>
            <person name="Burns J.A."/>
            <person name="Paasch A."/>
            <person name="Narechania A."/>
            <person name="Kim E."/>
        </authorList>
    </citation>
    <scope>NUCLEOTIDE SEQUENCE [LARGE SCALE GENOMIC DNA]</scope>
    <source>
        <strain evidence="2 3">PLY_AMNH</strain>
    </source>
</reference>
<evidence type="ECO:0000313" key="2">
    <source>
        <dbReference type="EMBL" id="KAK3252576.1"/>
    </source>
</evidence>
<comment type="caution">
    <text evidence="2">The sequence shown here is derived from an EMBL/GenBank/DDBJ whole genome shotgun (WGS) entry which is preliminary data.</text>
</comment>
<name>A0AAE0F586_9CHLO</name>
<feature type="region of interest" description="Disordered" evidence="1">
    <location>
        <begin position="214"/>
        <end position="235"/>
    </location>
</feature>
<dbReference type="Pfam" id="PF05542">
    <property type="entry name" value="DUF760"/>
    <property type="match status" value="1"/>
</dbReference>
<gene>
    <name evidence="2" type="ORF">CYMTET_38135</name>
</gene>
<dbReference type="PANTHER" id="PTHR31808:SF4">
    <property type="entry name" value="LIGASE, PUTATIVE (DUF760)-RELATED"/>
    <property type="match status" value="1"/>
</dbReference>
<organism evidence="2 3">
    <name type="scientific">Cymbomonas tetramitiformis</name>
    <dbReference type="NCBI Taxonomy" id="36881"/>
    <lineage>
        <taxon>Eukaryota</taxon>
        <taxon>Viridiplantae</taxon>
        <taxon>Chlorophyta</taxon>
        <taxon>Pyramimonadophyceae</taxon>
        <taxon>Pyramimonadales</taxon>
        <taxon>Pyramimonadaceae</taxon>
        <taxon>Cymbomonas</taxon>
    </lineage>
</organism>
<evidence type="ECO:0000313" key="3">
    <source>
        <dbReference type="Proteomes" id="UP001190700"/>
    </source>
</evidence>
<dbReference type="PANTHER" id="PTHR31808">
    <property type="entry name" value="EXPRESSED PROTEIN"/>
    <property type="match status" value="1"/>
</dbReference>
<accession>A0AAE0F586</accession>
<dbReference type="InterPro" id="IPR038925">
    <property type="entry name" value="At3g17800-like"/>
</dbReference>
<evidence type="ECO:0000256" key="1">
    <source>
        <dbReference type="SAM" id="MobiDB-lite"/>
    </source>
</evidence>
<dbReference type="Proteomes" id="UP001190700">
    <property type="component" value="Unassembled WGS sequence"/>
</dbReference>